<accession>A0A090GT63</accession>
<evidence type="ECO:0000313" key="3">
    <source>
        <dbReference type="EMBL" id="CDX46657.1"/>
    </source>
</evidence>
<keyword evidence="1" id="KW-0812">Transmembrane</keyword>
<evidence type="ECO:0000313" key="4">
    <source>
        <dbReference type="EMBL" id="CDX49691.1"/>
    </source>
</evidence>
<name>A0A090GT63_MESPL</name>
<evidence type="ECO:0008006" key="10">
    <source>
        <dbReference type="Google" id="ProtNLM"/>
    </source>
</evidence>
<evidence type="ECO:0000313" key="2">
    <source>
        <dbReference type="EMBL" id="CDX23139.1"/>
    </source>
</evidence>
<keyword evidence="6" id="KW-1185">Reference proteome</keyword>
<evidence type="ECO:0000313" key="8">
    <source>
        <dbReference type="Proteomes" id="UP000046373"/>
    </source>
</evidence>
<dbReference type="Proteomes" id="UP000046122">
    <property type="component" value="Unassembled WGS sequence"/>
</dbReference>
<sequence length="131" mass="14251">MDFAFPWPASQGEWLAWSSAVVTLALGLFLFLAPGLAFRVLRLQPRPEKAAAIAEGRGRMSGFYLGVSLCCILLAQPLLYMALGFSWLFTAFGRLLSMMSDSANTPFNWVSIVVELALAALPLAFAFGFVP</sequence>
<reference evidence="4" key="1">
    <citation type="submission" date="2014-08" db="EMBL/GenBank/DDBJ databases">
        <title>DNA barcoding of Bradysia (Diptera: Sciaridae) for detection of the immature stages on agricultural crops.</title>
        <authorList>
            <person name="Shin S."/>
            <person name="Jung S."/>
            <person name="Heller K."/>
            <person name="Menzel F."/>
            <person name="Hong T.-K."/>
            <person name="Lee H."/>
            <person name="Lee S."/>
        </authorList>
    </citation>
    <scope>NUCLEOTIDE SEQUENCE</scope>
</reference>
<dbReference type="EMBL" id="CCNB01000046">
    <property type="protein sequence ID" value="CDX46657.1"/>
    <property type="molecule type" value="Genomic_DNA"/>
</dbReference>
<reference evidence="6" key="4">
    <citation type="submission" date="2014-08" db="EMBL/GenBank/DDBJ databases">
        <authorList>
            <person name="Moulin L."/>
        </authorList>
    </citation>
    <scope>NUCLEOTIDE SEQUENCE [LARGE SCALE GENOMIC DNA]</scope>
</reference>
<keyword evidence="1" id="KW-0472">Membrane</keyword>
<dbReference type="STRING" id="69974.MPLDJ20_90137"/>
<feature type="transmembrane region" description="Helical" evidence="1">
    <location>
        <begin position="109"/>
        <end position="130"/>
    </location>
</feature>
<evidence type="ECO:0000313" key="5">
    <source>
        <dbReference type="EMBL" id="CDX52258.1"/>
    </source>
</evidence>
<organism evidence="5 7">
    <name type="scientific">Mesorhizobium plurifarium</name>
    <dbReference type="NCBI Taxonomy" id="69974"/>
    <lineage>
        <taxon>Bacteria</taxon>
        <taxon>Pseudomonadati</taxon>
        <taxon>Pseudomonadota</taxon>
        <taxon>Alphaproteobacteria</taxon>
        <taxon>Hyphomicrobiales</taxon>
        <taxon>Phyllobacteriaceae</taxon>
        <taxon>Mesorhizobium</taxon>
    </lineage>
</organism>
<evidence type="ECO:0000256" key="1">
    <source>
        <dbReference type="SAM" id="Phobius"/>
    </source>
</evidence>
<feature type="transmembrane region" description="Helical" evidence="1">
    <location>
        <begin position="62"/>
        <end position="89"/>
    </location>
</feature>
<dbReference type="Proteomes" id="UP000045285">
    <property type="component" value="Unassembled WGS sequence"/>
</dbReference>
<evidence type="ECO:0000313" key="6">
    <source>
        <dbReference type="Proteomes" id="UP000045285"/>
    </source>
</evidence>
<dbReference type="EMBL" id="CCMZ01000034">
    <property type="protein sequence ID" value="CDX23139.1"/>
    <property type="molecule type" value="Genomic_DNA"/>
</dbReference>
<protein>
    <recommendedName>
        <fullName evidence="10">DUF4345 domain-containing protein</fullName>
    </recommendedName>
</protein>
<dbReference type="Proteomes" id="UP000182888">
    <property type="component" value="Unassembled WGS sequence"/>
</dbReference>
<reference evidence="7 8" key="3">
    <citation type="submission" date="2014-08" db="EMBL/GenBank/DDBJ databases">
        <authorList>
            <person name="Moulin Lionel"/>
        </authorList>
    </citation>
    <scope>NUCLEOTIDE SEQUENCE [LARGE SCALE GENOMIC DNA]</scope>
</reference>
<gene>
    <name evidence="4" type="ORF">MPL1032_100173</name>
    <name evidence="2" type="ORF">MPL3356_40243</name>
    <name evidence="5" type="ORF">MPL3365_150009</name>
    <name evidence="3" type="ORF">MPLDJ20_90137</name>
</gene>
<dbReference type="AlphaFoldDB" id="A0A090GT63"/>
<reference evidence="9" key="2">
    <citation type="submission" date="2014-08" db="EMBL/GenBank/DDBJ databases">
        <authorList>
            <person name="Edwards T."/>
        </authorList>
    </citation>
    <scope>NUCLEOTIDE SEQUENCE [LARGE SCALE GENOMIC DNA]</scope>
</reference>
<keyword evidence="1" id="KW-1133">Transmembrane helix</keyword>
<dbReference type="InterPro" id="IPR025597">
    <property type="entry name" value="DUF4345"/>
</dbReference>
<dbReference type="Proteomes" id="UP000046373">
    <property type="component" value="Unassembled WGS sequence"/>
</dbReference>
<dbReference type="EMBL" id="CCND01000002">
    <property type="protein sequence ID" value="CDX49691.1"/>
    <property type="molecule type" value="Genomic_DNA"/>
</dbReference>
<dbReference type="Pfam" id="PF14248">
    <property type="entry name" value="DUF4345"/>
    <property type="match status" value="1"/>
</dbReference>
<dbReference type="EMBL" id="CCNE01000007">
    <property type="protein sequence ID" value="CDX52258.1"/>
    <property type="molecule type" value="Genomic_DNA"/>
</dbReference>
<proteinExistence type="predicted"/>
<feature type="transmembrane region" description="Helical" evidence="1">
    <location>
        <begin position="20"/>
        <end position="41"/>
    </location>
</feature>
<evidence type="ECO:0000313" key="9">
    <source>
        <dbReference type="Proteomes" id="UP000182888"/>
    </source>
</evidence>
<evidence type="ECO:0000313" key="7">
    <source>
        <dbReference type="Proteomes" id="UP000046122"/>
    </source>
</evidence>